<proteinExistence type="predicted"/>
<protein>
    <submittedName>
        <fullName evidence="2">Uncharacterized protein</fullName>
    </submittedName>
</protein>
<feature type="compositionally biased region" description="Basic and acidic residues" evidence="1">
    <location>
        <begin position="42"/>
        <end position="65"/>
    </location>
</feature>
<dbReference type="Proteomes" id="UP000636960">
    <property type="component" value="Unassembled WGS sequence"/>
</dbReference>
<reference evidence="2" key="1">
    <citation type="submission" date="2021-01" db="EMBL/GenBank/DDBJ databases">
        <title>Whole genome shotgun sequence of Actinoplanes rishiriensis NBRC 108556.</title>
        <authorList>
            <person name="Komaki H."/>
            <person name="Tamura T."/>
        </authorList>
    </citation>
    <scope>NUCLEOTIDE SEQUENCE</scope>
    <source>
        <strain evidence="2">NBRC 108556</strain>
    </source>
</reference>
<keyword evidence="3" id="KW-1185">Reference proteome</keyword>
<name>A0A919JU39_9ACTN</name>
<feature type="region of interest" description="Disordered" evidence="1">
    <location>
        <begin position="1"/>
        <end position="65"/>
    </location>
</feature>
<sequence length="65" mass="7351">MHLEDLPKREHTIQNGPTRRGFDCRRNSSAQVQGGALSRLLKSSEEMHNAEVTSNRDDNDDKDAD</sequence>
<evidence type="ECO:0000256" key="1">
    <source>
        <dbReference type="SAM" id="MobiDB-lite"/>
    </source>
</evidence>
<accession>A0A919JU39</accession>
<dbReference type="EMBL" id="BOMV01000020">
    <property type="protein sequence ID" value="GIE94830.1"/>
    <property type="molecule type" value="Genomic_DNA"/>
</dbReference>
<dbReference type="AlphaFoldDB" id="A0A919JU39"/>
<comment type="caution">
    <text evidence="2">The sequence shown here is derived from an EMBL/GenBank/DDBJ whole genome shotgun (WGS) entry which is preliminary data.</text>
</comment>
<organism evidence="2 3">
    <name type="scientific">Paractinoplanes rishiriensis</name>
    <dbReference type="NCBI Taxonomy" id="1050105"/>
    <lineage>
        <taxon>Bacteria</taxon>
        <taxon>Bacillati</taxon>
        <taxon>Actinomycetota</taxon>
        <taxon>Actinomycetes</taxon>
        <taxon>Micromonosporales</taxon>
        <taxon>Micromonosporaceae</taxon>
        <taxon>Paractinoplanes</taxon>
    </lineage>
</organism>
<gene>
    <name evidence="2" type="ORF">Ari01nite_22950</name>
</gene>
<evidence type="ECO:0000313" key="2">
    <source>
        <dbReference type="EMBL" id="GIE94830.1"/>
    </source>
</evidence>
<evidence type="ECO:0000313" key="3">
    <source>
        <dbReference type="Proteomes" id="UP000636960"/>
    </source>
</evidence>
<feature type="compositionally biased region" description="Basic and acidic residues" evidence="1">
    <location>
        <begin position="1"/>
        <end position="12"/>
    </location>
</feature>